<dbReference type="InterPro" id="IPR036390">
    <property type="entry name" value="WH_DNA-bd_sf"/>
</dbReference>
<name>A0A495XNN0_9PSEU</name>
<dbReference type="Proteomes" id="UP000272729">
    <property type="component" value="Unassembled WGS sequence"/>
</dbReference>
<dbReference type="AlphaFoldDB" id="A0A495XNN0"/>
<protein>
    <submittedName>
        <fullName evidence="5">DNA-binding MarR family transcriptional regulator</fullName>
    </submittedName>
</protein>
<keyword evidence="3" id="KW-0804">Transcription</keyword>
<proteinExistence type="predicted"/>
<comment type="caution">
    <text evidence="5">The sequence shown here is derived from an EMBL/GenBank/DDBJ whole genome shotgun (WGS) entry which is preliminary data.</text>
</comment>
<accession>A0A495XNN0</accession>
<evidence type="ECO:0000313" key="6">
    <source>
        <dbReference type="Proteomes" id="UP000272729"/>
    </source>
</evidence>
<dbReference type="PANTHER" id="PTHR42756:SF1">
    <property type="entry name" value="TRANSCRIPTIONAL REPRESSOR OF EMRAB OPERON"/>
    <property type="match status" value="1"/>
</dbReference>
<dbReference type="Gene3D" id="1.10.10.10">
    <property type="entry name" value="Winged helix-like DNA-binding domain superfamily/Winged helix DNA-binding domain"/>
    <property type="match status" value="1"/>
</dbReference>
<feature type="domain" description="HTH marR-type" evidence="4">
    <location>
        <begin position="49"/>
        <end position="182"/>
    </location>
</feature>
<keyword evidence="2 5" id="KW-0238">DNA-binding</keyword>
<evidence type="ECO:0000256" key="1">
    <source>
        <dbReference type="ARBA" id="ARBA00023015"/>
    </source>
</evidence>
<evidence type="ECO:0000256" key="2">
    <source>
        <dbReference type="ARBA" id="ARBA00023125"/>
    </source>
</evidence>
<reference evidence="5 6" key="1">
    <citation type="submission" date="2018-10" db="EMBL/GenBank/DDBJ databases">
        <title>Sequencing the genomes of 1000 actinobacteria strains.</title>
        <authorList>
            <person name="Klenk H.-P."/>
        </authorList>
    </citation>
    <scope>NUCLEOTIDE SEQUENCE [LARGE SCALE GENOMIC DNA]</scope>
    <source>
        <strain evidence="5 6">DSM 43911</strain>
    </source>
</reference>
<dbReference type="Pfam" id="PF01047">
    <property type="entry name" value="MarR"/>
    <property type="match status" value="1"/>
</dbReference>
<dbReference type="InterPro" id="IPR023187">
    <property type="entry name" value="Tscrpt_reg_MarR-type_CS"/>
</dbReference>
<dbReference type="GO" id="GO:0003700">
    <property type="term" value="F:DNA-binding transcription factor activity"/>
    <property type="evidence" value="ECO:0007669"/>
    <property type="project" value="InterPro"/>
</dbReference>
<dbReference type="InterPro" id="IPR036388">
    <property type="entry name" value="WH-like_DNA-bd_sf"/>
</dbReference>
<dbReference type="InterPro" id="IPR000835">
    <property type="entry name" value="HTH_MarR-typ"/>
</dbReference>
<dbReference type="PROSITE" id="PS01117">
    <property type="entry name" value="HTH_MARR_1"/>
    <property type="match status" value="1"/>
</dbReference>
<evidence type="ECO:0000259" key="4">
    <source>
        <dbReference type="PROSITE" id="PS50995"/>
    </source>
</evidence>
<dbReference type="PRINTS" id="PR00598">
    <property type="entry name" value="HTHMARR"/>
</dbReference>
<sequence length="186" mass="20628">MAEQHARVAAQDVRTAAQDVPAAEEVVTELDYERFARHHIAGIGGDADAFGVSYNVLHLAYKLITDYEALVHREQGWTMPGFRLMFKLWILGPTQPARLADLSGTTRSAMSNLINTLEKAGLVERSRDGQDRRVVFVALTEEGRRAVSTVFPTQNAREARWFEVLDAGEKAQLVELLRRVVAAGPA</sequence>
<dbReference type="SUPFAM" id="SSF46785">
    <property type="entry name" value="Winged helix' DNA-binding domain"/>
    <property type="match status" value="1"/>
</dbReference>
<dbReference type="RefSeq" id="WP_246030055.1">
    <property type="nucleotide sequence ID" value="NZ_JBIUBA010000027.1"/>
</dbReference>
<keyword evidence="6" id="KW-1185">Reference proteome</keyword>
<dbReference type="EMBL" id="RBXR01000001">
    <property type="protein sequence ID" value="RKT74073.1"/>
    <property type="molecule type" value="Genomic_DNA"/>
</dbReference>
<evidence type="ECO:0000313" key="5">
    <source>
        <dbReference type="EMBL" id="RKT74073.1"/>
    </source>
</evidence>
<dbReference type="GO" id="GO:0003677">
    <property type="term" value="F:DNA binding"/>
    <property type="evidence" value="ECO:0007669"/>
    <property type="project" value="UniProtKB-KW"/>
</dbReference>
<evidence type="ECO:0000256" key="3">
    <source>
        <dbReference type="ARBA" id="ARBA00023163"/>
    </source>
</evidence>
<organism evidence="5 6">
    <name type="scientific">Saccharothrix variisporea</name>
    <dbReference type="NCBI Taxonomy" id="543527"/>
    <lineage>
        <taxon>Bacteria</taxon>
        <taxon>Bacillati</taxon>
        <taxon>Actinomycetota</taxon>
        <taxon>Actinomycetes</taxon>
        <taxon>Pseudonocardiales</taxon>
        <taxon>Pseudonocardiaceae</taxon>
        <taxon>Saccharothrix</taxon>
    </lineage>
</organism>
<dbReference type="SMART" id="SM00347">
    <property type="entry name" value="HTH_MARR"/>
    <property type="match status" value="1"/>
</dbReference>
<dbReference type="PANTHER" id="PTHR42756">
    <property type="entry name" value="TRANSCRIPTIONAL REGULATOR, MARR"/>
    <property type="match status" value="1"/>
</dbReference>
<keyword evidence="1" id="KW-0805">Transcription regulation</keyword>
<dbReference type="PROSITE" id="PS50995">
    <property type="entry name" value="HTH_MARR_2"/>
    <property type="match status" value="1"/>
</dbReference>
<gene>
    <name evidence="5" type="ORF">DFJ66_7415</name>
</gene>